<accession>A0AAV0NLC9</accession>
<evidence type="ECO:0000313" key="5">
    <source>
        <dbReference type="EMBL" id="CAI0459350.1"/>
    </source>
</evidence>
<evidence type="ECO:0000256" key="3">
    <source>
        <dbReference type="SAM" id="MobiDB-lite"/>
    </source>
</evidence>
<keyword evidence="2" id="KW-0408">Iron</keyword>
<feature type="region of interest" description="Disordered" evidence="3">
    <location>
        <begin position="1"/>
        <end position="28"/>
    </location>
</feature>
<proteinExistence type="predicted"/>
<dbReference type="InterPro" id="IPR050231">
    <property type="entry name" value="Iron_ascorbate_oxido_reductase"/>
</dbReference>
<dbReference type="PANTHER" id="PTHR47990">
    <property type="entry name" value="2-OXOGLUTARATE (2OG) AND FE(II)-DEPENDENT OXYGENASE SUPERFAMILY PROTEIN-RELATED"/>
    <property type="match status" value="1"/>
</dbReference>
<protein>
    <recommendedName>
        <fullName evidence="4">Non-haem dioxygenase N-terminal domain-containing protein</fullName>
    </recommendedName>
</protein>
<comment type="caution">
    <text evidence="5">The sequence shown here is derived from an EMBL/GenBank/DDBJ whole genome shotgun (WGS) entry which is preliminary data.</text>
</comment>
<evidence type="ECO:0000256" key="1">
    <source>
        <dbReference type="ARBA" id="ARBA00022723"/>
    </source>
</evidence>
<evidence type="ECO:0000256" key="2">
    <source>
        <dbReference type="ARBA" id="ARBA00023004"/>
    </source>
</evidence>
<dbReference type="InterPro" id="IPR027443">
    <property type="entry name" value="IPNS-like_sf"/>
</dbReference>
<keyword evidence="6" id="KW-1185">Reference proteome</keyword>
<dbReference type="GO" id="GO:0046872">
    <property type="term" value="F:metal ion binding"/>
    <property type="evidence" value="ECO:0007669"/>
    <property type="project" value="UniProtKB-KW"/>
</dbReference>
<dbReference type="Gene3D" id="2.60.120.330">
    <property type="entry name" value="B-lactam Antibiotic, Isopenicillin N Synthase, Chain"/>
    <property type="match status" value="1"/>
</dbReference>
<keyword evidence="1" id="KW-0479">Metal-binding</keyword>
<feature type="domain" description="Non-haem dioxygenase N-terminal" evidence="4">
    <location>
        <begin position="10"/>
        <end position="92"/>
    </location>
</feature>
<dbReference type="Proteomes" id="UP001154282">
    <property type="component" value="Unassembled WGS sequence"/>
</dbReference>
<evidence type="ECO:0000313" key="6">
    <source>
        <dbReference type="Proteomes" id="UP001154282"/>
    </source>
</evidence>
<evidence type="ECO:0000259" key="4">
    <source>
        <dbReference type="Pfam" id="PF14226"/>
    </source>
</evidence>
<reference evidence="5" key="1">
    <citation type="submission" date="2022-08" db="EMBL/GenBank/DDBJ databases">
        <authorList>
            <person name="Gutierrez-Valencia J."/>
        </authorList>
    </citation>
    <scope>NUCLEOTIDE SEQUENCE</scope>
</reference>
<dbReference type="InterPro" id="IPR026992">
    <property type="entry name" value="DIOX_N"/>
</dbReference>
<sequence length="105" mass="11782">MGSQSCPSKLPLLDFSKPESTKTGSSEWESLKSQVREALEEYGCFEACFDKISSELLTAVLRSTEEIFELPLESKLQNVSEKRYHGYVGQHAQVPLTAVRKLGDR</sequence>
<name>A0AAV0NLC9_9ROSI</name>
<dbReference type="EMBL" id="CAMGYJ010000008">
    <property type="protein sequence ID" value="CAI0459350.1"/>
    <property type="molecule type" value="Genomic_DNA"/>
</dbReference>
<dbReference type="AlphaFoldDB" id="A0AAV0NLC9"/>
<dbReference type="Pfam" id="PF14226">
    <property type="entry name" value="DIOX_N"/>
    <property type="match status" value="1"/>
</dbReference>
<dbReference type="SUPFAM" id="SSF51197">
    <property type="entry name" value="Clavaminate synthase-like"/>
    <property type="match status" value="1"/>
</dbReference>
<organism evidence="5 6">
    <name type="scientific">Linum tenue</name>
    <dbReference type="NCBI Taxonomy" id="586396"/>
    <lineage>
        <taxon>Eukaryota</taxon>
        <taxon>Viridiplantae</taxon>
        <taxon>Streptophyta</taxon>
        <taxon>Embryophyta</taxon>
        <taxon>Tracheophyta</taxon>
        <taxon>Spermatophyta</taxon>
        <taxon>Magnoliopsida</taxon>
        <taxon>eudicotyledons</taxon>
        <taxon>Gunneridae</taxon>
        <taxon>Pentapetalae</taxon>
        <taxon>rosids</taxon>
        <taxon>fabids</taxon>
        <taxon>Malpighiales</taxon>
        <taxon>Linaceae</taxon>
        <taxon>Linum</taxon>
    </lineage>
</organism>
<gene>
    <name evidence="5" type="ORF">LITE_LOCUS33952</name>
</gene>